<evidence type="ECO:0000256" key="1">
    <source>
        <dbReference type="SAM" id="MobiDB-lite"/>
    </source>
</evidence>
<feature type="compositionally biased region" description="Acidic residues" evidence="1">
    <location>
        <begin position="66"/>
        <end position="75"/>
    </location>
</feature>
<comment type="caution">
    <text evidence="2">The sequence shown here is derived from an EMBL/GenBank/DDBJ whole genome shotgun (WGS) entry which is preliminary data.</text>
</comment>
<accession>A0A9P6INZ7</accession>
<evidence type="ECO:0000313" key="2">
    <source>
        <dbReference type="EMBL" id="KAF9935828.1"/>
    </source>
</evidence>
<feature type="compositionally biased region" description="Basic and acidic residues" evidence="1">
    <location>
        <begin position="124"/>
        <end position="144"/>
    </location>
</feature>
<feature type="compositionally biased region" description="Polar residues" evidence="1">
    <location>
        <begin position="1"/>
        <end position="13"/>
    </location>
</feature>
<gene>
    <name evidence="2" type="ORF">BGZ65_002967</name>
</gene>
<dbReference type="AlphaFoldDB" id="A0A9P6INZ7"/>
<keyword evidence="3" id="KW-1185">Reference proteome</keyword>
<feature type="compositionally biased region" description="Basic and acidic residues" evidence="1">
    <location>
        <begin position="36"/>
        <end position="46"/>
    </location>
</feature>
<proteinExistence type="predicted"/>
<feature type="compositionally biased region" description="Pro residues" evidence="1">
    <location>
        <begin position="215"/>
        <end position="228"/>
    </location>
</feature>
<feature type="region of interest" description="Disordered" evidence="1">
    <location>
        <begin position="1"/>
        <end position="323"/>
    </location>
</feature>
<organism evidence="2 3">
    <name type="scientific">Modicella reniformis</name>
    <dbReference type="NCBI Taxonomy" id="1440133"/>
    <lineage>
        <taxon>Eukaryota</taxon>
        <taxon>Fungi</taxon>
        <taxon>Fungi incertae sedis</taxon>
        <taxon>Mucoromycota</taxon>
        <taxon>Mortierellomycotina</taxon>
        <taxon>Mortierellomycetes</taxon>
        <taxon>Mortierellales</taxon>
        <taxon>Mortierellaceae</taxon>
        <taxon>Modicella</taxon>
    </lineage>
</organism>
<sequence>MIASNRLSYSSQGGKDFDNYTDSYPSKGLSSTAVHEAPETDSRNSWEENDSDGELYSADAYTYGREEDDEDDDDDDKHRGGRAHQINNGLLDTNGGDKHDQDSPPSLPNSVNSARSSHTKHHSFGYDKDRPEPSESDSESKSESDSDEETTFVNASSSPPGPPAPSALGSRPPSSSFSSNRTHSSRLSDPSTKLPEPEVKNETLLKQNPITSPSSSPPPPTLTRPAPIPSQQALSLASDPSQRRVSSSESDISSTSNDNRSQSIIGQVGSNRTFSSHRLSDGRNCQQRSTSSFSDLSDAELNEISLDSRPGTPKRNSGIMTPK</sequence>
<protein>
    <submittedName>
        <fullName evidence="2">Uncharacterized protein</fullName>
    </submittedName>
</protein>
<feature type="compositionally biased region" description="Low complexity" evidence="1">
    <location>
        <begin position="166"/>
        <end position="188"/>
    </location>
</feature>
<feature type="compositionally biased region" description="Polar residues" evidence="1">
    <location>
        <begin position="314"/>
        <end position="323"/>
    </location>
</feature>
<feature type="compositionally biased region" description="Polar residues" evidence="1">
    <location>
        <begin position="257"/>
        <end position="295"/>
    </location>
</feature>
<evidence type="ECO:0000313" key="3">
    <source>
        <dbReference type="Proteomes" id="UP000749646"/>
    </source>
</evidence>
<dbReference type="EMBL" id="JAAAHW010009833">
    <property type="protein sequence ID" value="KAF9935828.1"/>
    <property type="molecule type" value="Genomic_DNA"/>
</dbReference>
<reference evidence="2" key="1">
    <citation type="journal article" date="2020" name="Fungal Divers.">
        <title>Resolving the Mortierellaceae phylogeny through synthesis of multi-gene phylogenetics and phylogenomics.</title>
        <authorList>
            <person name="Vandepol N."/>
            <person name="Liber J."/>
            <person name="Desiro A."/>
            <person name="Na H."/>
            <person name="Kennedy M."/>
            <person name="Barry K."/>
            <person name="Grigoriev I.V."/>
            <person name="Miller A.N."/>
            <person name="O'Donnell K."/>
            <person name="Stajich J.E."/>
            <person name="Bonito G."/>
        </authorList>
    </citation>
    <scope>NUCLEOTIDE SEQUENCE</scope>
    <source>
        <strain evidence="2">MES-2147</strain>
    </source>
</reference>
<dbReference type="Proteomes" id="UP000749646">
    <property type="component" value="Unassembled WGS sequence"/>
</dbReference>
<feature type="compositionally biased region" description="Polar residues" evidence="1">
    <location>
        <begin position="20"/>
        <end position="33"/>
    </location>
</feature>
<feature type="non-terminal residue" evidence="2">
    <location>
        <position position="323"/>
    </location>
</feature>
<name>A0A9P6INZ7_9FUNG</name>
<feature type="compositionally biased region" description="Low complexity" evidence="1">
    <location>
        <begin position="238"/>
        <end position="256"/>
    </location>
</feature>